<name>A0AC34RFP5_9BILA</name>
<evidence type="ECO:0000313" key="1">
    <source>
        <dbReference type="Proteomes" id="UP000887576"/>
    </source>
</evidence>
<sequence>MWTVTNNRIISMLENELKGASDVYLNENLSPARNTPISRKRKSTEGAVADETPRFLKGMKKPFADVNDDKEIHLLE</sequence>
<accession>A0AC34RFP5</accession>
<organism evidence="1 2">
    <name type="scientific">Panagrolaimus sp. JU765</name>
    <dbReference type="NCBI Taxonomy" id="591449"/>
    <lineage>
        <taxon>Eukaryota</taxon>
        <taxon>Metazoa</taxon>
        <taxon>Ecdysozoa</taxon>
        <taxon>Nematoda</taxon>
        <taxon>Chromadorea</taxon>
        <taxon>Rhabditida</taxon>
        <taxon>Tylenchina</taxon>
        <taxon>Panagrolaimomorpha</taxon>
        <taxon>Panagrolaimoidea</taxon>
        <taxon>Panagrolaimidae</taxon>
        <taxon>Panagrolaimus</taxon>
    </lineage>
</organism>
<proteinExistence type="predicted"/>
<dbReference type="Proteomes" id="UP000887576">
    <property type="component" value="Unplaced"/>
</dbReference>
<evidence type="ECO:0000313" key="2">
    <source>
        <dbReference type="WBParaSite" id="JU765_v2.g6467.t1"/>
    </source>
</evidence>
<reference evidence="2" key="1">
    <citation type="submission" date="2022-11" db="UniProtKB">
        <authorList>
            <consortium name="WormBaseParasite"/>
        </authorList>
    </citation>
    <scope>IDENTIFICATION</scope>
</reference>
<protein>
    <submittedName>
        <fullName evidence="2">Uncharacterized protein</fullName>
    </submittedName>
</protein>
<dbReference type="WBParaSite" id="JU765_v2.g6467.t1">
    <property type="protein sequence ID" value="JU765_v2.g6467.t1"/>
    <property type="gene ID" value="JU765_v2.g6467"/>
</dbReference>